<feature type="compositionally biased region" description="Acidic residues" evidence="5">
    <location>
        <begin position="67"/>
        <end position="78"/>
    </location>
</feature>
<evidence type="ECO:0000256" key="1">
    <source>
        <dbReference type="ARBA" id="ARBA00004286"/>
    </source>
</evidence>
<dbReference type="InterPro" id="IPR009072">
    <property type="entry name" value="Histone-fold"/>
</dbReference>
<feature type="compositionally biased region" description="Polar residues" evidence="5">
    <location>
        <begin position="91"/>
        <end position="101"/>
    </location>
</feature>
<reference evidence="7 8" key="1">
    <citation type="journal article" date="2012" name="BMC Genomics">
        <title>Sequencing the genome of Marssonina brunnea reveals fungus-poplar co-evolution.</title>
        <authorList>
            <person name="Zhu S."/>
            <person name="Cao Y.-Z."/>
            <person name="Jiang C."/>
            <person name="Tan B.-Y."/>
            <person name="Wang Z."/>
            <person name="Feng S."/>
            <person name="Zhang L."/>
            <person name="Su X.-H."/>
            <person name="Brejova B."/>
            <person name="Vinar T."/>
            <person name="Xu M."/>
            <person name="Wang M.-X."/>
            <person name="Zhang S.-G."/>
            <person name="Huang M.-R."/>
            <person name="Wu R."/>
            <person name="Zhou Y."/>
        </authorList>
    </citation>
    <scope>NUCLEOTIDE SEQUENCE [LARGE SCALE GENOMIC DNA]</scope>
    <source>
        <strain evidence="7 8">MB_m1</strain>
    </source>
</reference>
<protein>
    <submittedName>
        <fullName evidence="7">Histone H3.3</fullName>
    </submittedName>
</protein>
<comment type="subcellular location">
    <subcellularLocation>
        <location evidence="1">Chromosome</location>
    </subcellularLocation>
</comment>
<proteinExistence type="inferred from homology"/>
<evidence type="ECO:0000256" key="5">
    <source>
        <dbReference type="SAM" id="MobiDB-lite"/>
    </source>
</evidence>
<dbReference type="eggNOG" id="KOG1745">
    <property type="taxonomic scope" value="Eukaryota"/>
</dbReference>
<sequence>MASLLNEPLLSDRPPSTDIPSTTAKGDDASQDKLIDKAIENQAIEGQAAEGQAAKGQAAEGQAAEGQADEDEAQEGEADTIRGESVEEENLNLQGEQTQLATDAPDLTFAERRATTTRQLSEILDPTFAERRATITRQPSEILETPRGIASDALQTPINSRANTDQHLSSLRPRSANAVRYTPAIQSEMNKGIVPDNTSMSTNSFQNNSSAAAELSSASTSNRTKKAFAQKALKGSLTVPGPIIATKTATRTMPYSDTDEEEQGDDEENSSENDIPLSQYKRAKKSLSTARAARSVPSAGKSPSAAKTSSRQKSKKGKYLKKSAVVAKKGGLSQRKRRRYKPGNFKFQSGALECLQEASEAFFVREFEMTNLCAIHAKRVTIQNKDMALVRKLREIMTGSFV</sequence>
<dbReference type="GO" id="GO:0046982">
    <property type="term" value="F:protein heterodimerization activity"/>
    <property type="evidence" value="ECO:0007669"/>
    <property type="project" value="InterPro"/>
</dbReference>
<dbReference type="STRING" id="1072389.K1Y145"/>
<dbReference type="InterPro" id="IPR000164">
    <property type="entry name" value="Histone_H3/CENP-A"/>
</dbReference>
<dbReference type="InParanoid" id="K1Y145"/>
<keyword evidence="4" id="KW-0238">DNA-binding</keyword>
<dbReference type="SMART" id="SM00428">
    <property type="entry name" value="H3"/>
    <property type="match status" value="1"/>
</dbReference>
<organism evidence="7 8">
    <name type="scientific">Marssonina brunnea f. sp. multigermtubi (strain MB_m1)</name>
    <name type="common">Marssonina leaf spot fungus</name>
    <dbReference type="NCBI Taxonomy" id="1072389"/>
    <lineage>
        <taxon>Eukaryota</taxon>
        <taxon>Fungi</taxon>
        <taxon>Dikarya</taxon>
        <taxon>Ascomycota</taxon>
        <taxon>Pezizomycotina</taxon>
        <taxon>Leotiomycetes</taxon>
        <taxon>Helotiales</taxon>
        <taxon>Drepanopezizaceae</taxon>
        <taxon>Drepanopeziza</taxon>
    </lineage>
</organism>
<dbReference type="EMBL" id="JH921432">
    <property type="protein sequence ID" value="EKD18869.1"/>
    <property type="molecule type" value="Genomic_DNA"/>
</dbReference>
<comment type="similarity">
    <text evidence="2">Belongs to the histone H3 family.</text>
</comment>
<feature type="domain" description="Core Histone H2A/H2B/H3" evidence="6">
    <location>
        <begin position="343"/>
        <end position="393"/>
    </location>
</feature>
<keyword evidence="8" id="KW-1185">Reference proteome</keyword>
<evidence type="ECO:0000256" key="4">
    <source>
        <dbReference type="ARBA" id="ARBA00023269"/>
    </source>
</evidence>
<dbReference type="Pfam" id="PF00125">
    <property type="entry name" value="Histone"/>
    <property type="match status" value="1"/>
</dbReference>
<dbReference type="GO" id="GO:0000786">
    <property type="term" value="C:nucleosome"/>
    <property type="evidence" value="ECO:0007669"/>
    <property type="project" value="UniProtKB-KW"/>
</dbReference>
<evidence type="ECO:0000313" key="7">
    <source>
        <dbReference type="EMBL" id="EKD18869.1"/>
    </source>
</evidence>
<feature type="region of interest" description="Disordered" evidence="5">
    <location>
        <begin position="244"/>
        <end position="322"/>
    </location>
</feature>
<feature type="region of interest" description="Disordered" evidence="5">
    <location>
        <begin position="1"/>
        <end position="108"/>
    </location>
</feature>
<feature type="compositionally biased region" description="Acidic residues" evidence="5">
    <location>
        <begin position="257"/>
        <end position="271"/>
    </location>
</feature>
<dbReference type="HOGENOM" id="CLU_064340_0_0_1"/>
<dbReference type="GO" id="GO:0030527">
    <property type="term" value="F:structural constituent of chromatin"/>
    <property type="evidence" value="ECO:0007669"/>
    <property type="project" value="InterPro"/>
</dbReference>
<dbReference type="PRINTS" id="PR00622">
    <property type="entry name" value="HISTONEH3"/>
</dbReference>
<feature type="compositionally biased region" description="Basic and acidic residues" evidence="5">
    <location>
        <begin position="25"/>
        <end position="39"/>
    </location>
</feature>
<gene>
    <name evidence="7" type="ORF">MBM_03111</name>
</gene>
<dbReference type="InterPro" id="IPR007125">
    <property type="entry name" value="H2A/H2B/H3"/>
</dbReference>
<evidence type="ECO:0000259" key="6">
    <source>
        <dbReference type="Pfam" id="PF00125"/>
    </source>
</evidence>
<dbReference type="Gene3D" id="1.10.20.10">
    <property type="entry name" value="Histone, subunit A"/>
    <property type="match status" value="1"/>
</dbReference>
<dbReference type="SUPFAM" id="SSF47113">
    <property type="entry name" value="Histone-fold"/>
    <property type="match status" value="1"/>
</dbReference>
<accession>K1Y145</accession>
<feature type="compositionally biased region" description="Basic residues" evidence="5">
    <location>
        <begin position="310"/>
        <end position="321"/>
    </location>
</feature>
<dbReference type="KEGG" id="mbe:MBM_03111"/>
<evidence type="ECO:0000256" key="3">
    <source>
        <dbReference type="ARBA" id="ARBA00022454"/>
    </source>
</evidence>
<dbReference type="Proteomes" id="UP000006753">
    <property type="component" value="Unassembled WGS sequence"/>
</dbReference>
<keyword evidence="4" id="KW-0544">Nucleosome core</keyword>
<dbReference type="PANTHER" id="PTHR11426">
    <property type="entry name" value="HISTONE H3"/>
    <property type="match status" value="1"/>
</dbReference>
<evidence type="ECO:0000313" key="8">
    <source>
        <dbReference type="Proteomes" id="UP000006753"/>
    </source>
</evidence>
<evidence type="ECO:0000256" key="2">
    <source>
        <dbReference type="ARBA" id="ARBA00010343"/>
    </source>
</evidence>
<dbReference type="GO" id="GO:0003677">
    <property type="term" value="F:DNA binding"/>
    <property type="evidence" value="ECO:0007669"/>
    <property type="project" value="InterPro"/>
</dbReference>
<keyword evidence="3" id="KW-0158">Chromosome</keyword>
<dbReference type="AlphaFoldDB" id="K1Y145"/>
<feature type="compositionally biased region" description="Low complexity" evidence="5">
    <location>
        <begin position="40"/>
        <end position="66"/>
    </location>
</feature>
<name>K1Y145_MARBU</name>